<dbReference type="NCBIfam" id="TIGR02246">
    <property type="entry name" value="SgcJ/EcaC family oxidoreductase"/>
    <property type="match status" value="1"/>
</dbReference>
<keyword evidence="4" id="KW-1185">Reference proteome</keyword>
<dbReference type="InterPro" id="IPR032710">
    <property type="entry name" value="NTF2-like_dom_sf"/>
</dbReference>
<dbReference type="STRING" id="1855912.LuPra_00270"/>
<dbReference type="EMBL" id="CP015136">
    <property type="protein sequence ID" value="AMY07103.1"/>
    <property type="molecule type" value="Genomic_DNA"/>
</dbReference>
<feature type="signal peptide" evidence="1">
    <location>
        <begin position="1"/>
        <end position="19"/>
    </location>
</feature>
<accession>A0A143PFR6</accession>
<dbReference type="OrthoDB" id="112545at2"/>
<evidence type="ECO:0000256" key="1">
    <source>
        <dbReference type="SAM" id="SignalP"/>
    </source>
</evidence>
<dbReference type="Pfam" id="PF14534">
    <property type="entry name" value="DUF4440"/>
    <property type="match status" value="1"/>
</dbReference>
<evidence type="ECO:0000313" key="3">
    <source>
        <dbReference type="EMBL" id="AMY07103.1"/>
    </source>
</evidence>
<dbReference type="SUPFAM" id="SSF54427">
    <property type="entry name" value="NTF2-like"/>
    <property type="match status" value="1"/>
</dbReference>
<keyword evidence="1" id="KW-0732">Signal</keyword>
<feature type="chain" id="PRO_5007511290" evidence="1">
    <location>
        <begin position="20"/>
        <end position="153"/>
    </location>
</feature>
<reference evidence="4" key="2">
    <citation type="submission" date="2016-04" db="EMBL/GenBank/DDBJ databases">
        <title>First Complete Genome Sequence of a Subdivision 6 Acidobacterium.</title>
        <authorList>
            <person name="Huang S."/>
            <person name="Vieira S."/>
            <person name="Bunk B."/>
            <person name="Riedel T."/>
            <person name="Sproeer C."/>
            <person name="Overmann J."/>
        </authorList>
    </citation>
    <scope>NUCLEOTIDE SEQUENCE [LARGE SCALE GENOMIC DNA]</scope>
    <source>
        <strain evidence="4">DSM 100886 HEG_-6_39</strain>
    </source>
</reference>
<dbReference type="KEGG" id="abac:LuPra_00270"/>
<name>A0A143PFR6_LUTPR</name>
<dbReference type="InterPro" id="IPR011944">
    <property type="entry name" value="Steroid_delta5-4_isomerase"/>
</dbReference>
<dbReference type="AlphaFoldDB" id="A0A143PFR6"/>
<evidence type="ECO:0000259" key="2">
    <source>
        <dbReference type="Pfam" id="PF14534"/>
    </source>
</evidence>
<protein>
    <submittedName>
        <fullName evidence="3">Lumazine-binding protein</fullName>
    </submittedName>
</protein>
<proteinExistence type="predicted"/>
<gene>
    <name evidence="3" type="ORF">LuPra_00270</name>
</gene>
<evidence type="ECO:0000313" key="4">
    <source>
        <dbReference type="Proteomes" id="UP000076079"/>
    </source>
</evidence>
<sequence length="153" mass="16395" precursor="true">MYRIAHAIVVLVVVSFALAAPGPAIAQDRSADVAAVRAVVVSYVDARERRDATALAALFTDDADQLVSTGEWRRGRDAVVSGGLASSARTSGVRTIEIETVRFVSPDVAVADGRYEIAAAAGTPPRHMWTTFVMARRAGTWRISAIRNMRPAE</sequence>
<dbReference type="RefSeq" id="WP_110169097.1">
    <property type="nucleotide sequence ID" value="NZ_CP015136.1"/>
</dbReference>
<feature type="domain" description="DUF4440" evidence="2">
    <location>
        <begin position="36"/>
        <end position="143"/>
    </location>
</feature>
<organism evidence="3 4">
    <name type="scientific">Luteitalea pratensis</name>
    <dbReference type="NCBI Taxonomy" id="1855912"/>
    <lineage>
        <taxon>Bacteria</taxon>
        <taxon>Pseudomonadati</taxon>
        <taxon>Acidobacteriota</taxon>
        <taxon>Vicinamibacteria</taxon>
        <taxon>Vicinamibacterales</taxon>
        <taxon>Vicinamibacteraceae</taxon>
        <taxon>Luteitalea</taxon>
    </lineage>
</organism>
<reference evidence="3 4" key="1">
    <citation type="journal article" date="2016" name="Genome Announc.">
        <title>First Complete Genome Sequence of a Subdivision 6 Acidobacterium Strain.</title>
        <authorList>
            <person name="Huang S."/>
            <person name="Vieira S."/>
            <person name="Bunk B."/>
            <person name="Riedel T."/>
            <person name="Sproer C."/>
            <person name="Overmann J."/>
        </authorList>
    </citation>
    <scope>NUCLEOTIDE SEQUENCE [LARGE SCALE GENOMIC DNA]</scope>
    <source>
        <strain evidence="4">DSM 100886 HEG_-6_39</strain>
    </source>
</reference>
<dbReference type="Gene3D" id="3.10.450.50">
    <property type="match status" value="1"/>
</dbReference>
<dbReference type="InterPro" id="IPR027843">
    <property type="entry name" value="DUF4440"/>
</dbReference>
<dbReference type="Proteomes" id="UP000076079">
    <property type="component" value="Chromosome"/>
</dbReference>